<name>A0A813G1F1_POLGL</name>
<feature type="non-terminal residue" evidence="1">
    <location>
        <position position="933"/>
    </location>
</feature>
<comment type="caution">
    <text evidence="1">The sequence shown here is derived from an EMBL/GenBank/DDBJ whole genome shotgun (WGS) entry which is preliminary data.</text>
</comment>
<dbReference type="OMA" id="PTEYAQK"/>
<sequence length="933" mass="101149">AQLTPGSQLARGLAGALGLVIGSATGAFLKTAKKDAATAAIAQLLAQHMASEAVSVEELRSLVQAQRKRFGVPADSKASEQWEDGALIELYEALLNNLLNGPEHDAGDLPALQRLKAALELDGIVVGNAHRHAAQLLVSRGYSGLEGEPMRVATDKLLFLSERAFSDEGPEEAGVYEMGRLCQVLNIAEREARERVAAVSKALYQQSLSAVADKVDAHTAEALAGAKLAFGVAGEEAERMNTETYKQIAADQLAGGRLAAQGKVTLERARGVLQLGERAATASFVAVASPILLKDVEALATRIQGGATAAENLKEAAASLVTRRDELGLSASAAFSCVEDGFMATMRSLYSLACKDARNKNSTQALPMLDKLVSFASAAELVLMNLPVEAGSSPAPFTMTADPLPARRLYSIFLERNLAGEGPANAAQPADLARVLELSEADEEVARIEICQPRLLELYQGCIDTSEASGTPLSQVKADVSAQLSKFRLPAENVQKTTLDVYKSRLAKVTGRVLKSTEKEALDAARSFLDLDRSKVRLLHIKAFADTYQSSVEEAMGRDGVMQPEVQEALYQLQERLGLEDEDARQIYLGVIEARLKKLMVPVRDAWEEATYTKESLMQLNKERGRDIGDDPLADGSGGLLGIQDSPTVDGIRGARLMTEFCSVVEFYLINKVLKKDESGKAEDEYPVTVGKWLDEKSKEEMYGIFAWNAVTCQEAASKDQWERAKPHVGGILGMSKKQQEKVLVRMVSRWANTFIKNKIADQGALSTEDISTLTDWVPMFFGIDKDVTKDMVQSTNKGIIQNKVLRLLNKPSVTPDDINSLRAEVDSWDLEIKKDLELSKPQLKGLFRVECAGVLEDPDLSNSQKVDGIEASRESFGLGEQEAMDEMSAVIKTRTRACLVNALGDLMQGSEEKAVLQMQRLEILVAFGVSAG</sequence>
<protein>
    <submittedName>
        <fullName evidence="1">Uncharacterized protein</fullName>
    </submittedName>
</protein>
<dbReference type="EMBL" id="CAJNNV010027545">
    <property type="protein sequence ID" value="CAE8620661.1"/>
    <property type="molecule type" value="Genomic_DNA"/>
</dbReference>
<dbReference type="AlphaFoldDB" id="A0A813G1F1"/>
<gene>
    <name evidence="1" type="ORF">PGLA1383_LOCUS38206</name>
</gene>
<proteinExistence type="predicted"/>
<keyword evidence="2" id="KW-1185">Reference proteome</keyword>
<reference evidence="1" key="1">
    <citation type="submission" date="2021-02" db="EMBL/GenBank/DDBJ databases">
        <authorList>
            <person name="Dougan E. K."/>
            <person name="Rhodes N."/>
            <person name="Thang M."/>
            <person name="Chan C."/>
        </authorList>
    </citation>
    <scope>NUCLEOTIDE SEQUENCE</scope>
</reference>
<organism evidence="1 2">
    <name type="scientific">Polarella glacialis</name>
    <name type="common">Dinoflagellate</name>
    <dbReference type="NCBI Taxonomy" id="89957"/>
    <lineage>
        <taxon>Eukaryota</taxon>
        <taxon>Sar</taxon>
        <taxon>Alveolata</taxon>
        <taxon>Dinophyceae</taxon>
        <taxon>Suessiales</taxon>
        <taxon>Suessiaceae</taxon>
        <taxon>Polarella</taxon>
    </lineage>
</organism>
<dbReference type="PANTHER" id="PTHR34935:SF3">
    <property type="entry name" value="PROTEIN TIC110, CHLOROPLASTIC"/>
    <property type="match status" value="1"/>
</dbReference>
<evidence type="ECO:0000313" key="2">
    <source>
        <dbReference type="Proteomes" id="UP000654075"/>
    </source>
</evidence>
<accession>A0A813G1F1</accession>
<dbReference type="Proteomes" id="UP000654075">
    <property type="component" value="Unassembled WGS sequence"/>
</dbReference>
<feature type="non-terminal residue" evidence="1">
    <location>
        <position position="1"/>
    </location>
</feature>
<evidence type="ECO:0000313" key="1">
    <source>
        <dbReference type="EMBL" id="CAE8620661.1"/>
    </source>
</evidence>
<dbReference type="OrthoDB" id="191196at2759"/>
<dbReference type="InterPro" id="IPR031610">
    <property type="entry name" value="TIC110"/>
</dbReference>
<dbReference type="PANTHER" id="PTHR34935">
    <property type="entry name" value="PROTEIN TIC110, CHLOROPLASTIC"/>
    <property type="match status" value="1"/>
</dbReference>